<proteinExistence type="predicted"/>
<accession>A0A6G1DFL5</accession>
<name>A0A6G1DFL5_9ORYZ</name>
<keyword evidence="2" id="KW-1185">Reference proteome</keyword>
<protein>
    <submittedName>
        <fullName evidence="1">Uncharacterized protein</fullName>
    </submittedName>
</protein>
<reference evidence="1 2" key="1">
    <citation type="submission" date="2019-11" db="EMBL/GenBank/DDBJ databases">
        <title>Whole genome sequence of Oryza granulata.</title>
        <authorList>
            <person name="Li W."/>
        </authorList>
    </citation>
    <scope>NUCLEOTIDE SEQUENCE [LARGE SCALE GENOMIC DNA]</scope>
    <source>
        <strain evidence="2">cv. Menghai</strain>
        <tissue evidence="1">Leaf</tissue>
    </source>
</reference>
<dbReference type="EMBL" id="SPHZ02000006">
    <property type="protein sequence ID" value="KAF0911230.1"/>
    <property type="molecule type" value="Genomic_DNA"/>
</dbReference>
<dbReference type="AlphaFoldDB" id="A0A6G1DFL5"/>
<dbReference type="Proteomes" id="UP000479710">
    <property type="component" value="Unassembled WGS sequence"/>
</dbReference>
<gene>
    <name evidence="1" type="ORF">E2562_007998</name>
</gene>
<organism evidence="1 2">
    <name type="scientific">Oryza meyeriana var. granulata</name>
    <dbReference type="NCBI Taxonomy" id="110450"/>
    <lineage>
        <taxon>Eukaryota</taxon>
        <taxon>Viridiplantae</taxon>
        <taxon>Streptophyta</taxon>
        <taxon>Embryophyta</taxon>
        <taxon>Tracheophyta</taxon>
        <taxon>Spermatophyta</taxon>
        <taxon>Magnoliopsida</taxon>
        <taxon>Liliopsida</taxon>
        <taxon>Poales</taxon>
        <taxon>Poaceae</taxon>
        <taxon>BOP clade</taxon>
        <taxon>Oryzoideae</taxon>
        <taxon>Oryzeae</taxon>
        <taxon>Oryzinae</taxon>
        <taxon>Oryza</taxon>
        <taxon>Oryza meyeriana</taxon>
    </lineage>
</organism>
<sequence length="63" mass="6826">MFRAAPPAVALALATHSIKFLGTHAASCDRMLGATPLDVFARRGRMALGCRLFDRIVRPDLTT</sequence>
<evidence type="ECO:0000313" key="1">
    <source>
        <dbReference type="EMBL" id="KAF0911230.1"/>
    </source>
</evidence>
<evidence type="ECO:0000313" key="2">
    <source>
        <dbReference type="Proteomes" id="UP000479710"/>
    </source>
</evidence>
<comment type="caution">
    <text evidence="1">The sequence shown here is derived from an EMBL/GenBank/DDBJ whole genome shotgun (WGS) entry which is preliminary data.</text>
</comment>